<dbReference type="SUPFAM" id="SSF51735">
    <property type="entry name" value="NAD(P)-binding Rossmann-fold domains"/>
    <property type="match status" value="1"/>
</dbReference>
<name>A0A069RGL9_PEPLI</name>
<dbReference type="InterPro" id="IPR050721">
    <property type="entry name" value="Trk_Ktr_HKT_K-transport"/>
</dbReference>
<dbReference type="PROSITE" id="PS51201">
    <property type="entry name" value="RCK_N"/>
    <property type="match status" value="1"/>
</dbReference>
<dbReference type="GO" id="GO:0006813">
    <property type="term" value="P:potassium ion transport"/>
    <property type="evidence" value="ECO:0007669"/>
    <property type="project" value="InterPro"/>
</dbReference>
<dbReference type="Proteomes" id="UP000027946">
    <property type="component" value="Unassembled WGS sequence"/>
</dbReference>
<dbReference type="InterPro" id="IPR036291">
    <property type="entry name" value="NAD(P)-bd_dom_sf"/>
</dbReference>
<dbReference type="AlphaFoldDB" id="A0A069RGL9"/>
<feature type="domain" description="RCK N-terminal" evidence="3">
    <location>
        <begin position="1"/>
        <end position="116"/>
    </location>
</feature>
<dbReference type="SUPFAM" id="SSF116726">
    <property type="entry name" value="TrkA C-terminal domain-like"/>
    <property type="match status" value="1"/>
</dbReference>
<dbReference type="OrthoDB" id="9775180at2"/>
<dbReference type="EMBL" id="JJMM01000005">
    <property type="protein sequence ID" value="KDR96136.1"/>
    <property type="molecule type" value="Genomic_DNA"/>
</dbReference>
<organism evidence="5 6">
    <name type="scientific">Peptoclostridium litorale DSM 5388</name>
    <dbReference type="NCBI Taxonomy" id="1121324"/>
    <lineage>
        <taxon>Bacteria</taxon>
        <taxon>Bacillati</taxon>
        <taxon>Bacillota</taxon>
        <taxon>Clostridia</taxon>
        <taxon>Peptostreptococcales</taxon>
        <taxon>Peptoclostridiaceae</taxon>
        <taxon>Peptoclostridium</taxon>
    </lineage>
</organism>
<protein>
    <submittedName>
        <fullName evidence="5">Trk system potassium uptake protein TrkA</fullName>
    </submittedName>
</protein>
<evidence type="ECO:0000313" key="5">
    <source>
        <dbReference type="EMBL" id="KDR96136.1"/>
    </source>
</evidence>
<feature type="domain" description="RCK C-terminal" evidence="4">
    <location>
        <begin position="135"/>
        <end position="222"/>
    </location>
</feature>
<dbReference type="GO" id="GO:0008324">
    <property type="term" value="F:monoatomic cation transmembrane transporter activity"/>
    <property type="evidence" value="ECO:0007669"/>
    <property type="project" value="InterPro"/>
</dbReference>
<proteinExistence type="predicted"/>
<gene>
    <name evidence="5" type="primary">trkA</name>
    <name evidence="5" type="ORF">CLIT_5c01480</name>
</gene>
<evidence type="ECO:0000259" key="4">
    <source>
        <dbReference type="PROSITE" id="PS51202"/>
    </source>
</evidence>
<dbReference type="Pfam" id="PF02080">
    <property type="entry name" value="TrkA_C"/>
    <property type="match status" value="1"/>
</dbReference>
<dbReference type="STRING" id="1121324.CLIT_5c01480"/>
<dbReference type="PROSITE" id="PS51202">
    <property type="entry name" value="RCK_C"/>
    <property type="match status" value="1"/>
</dbReference>
<dbReference type="PANTHER" id="PTHR43833:SF5">
    <property type="entry name" value="TRK SYSTEM POTASSIUM UPTAKE PROTEIN TRKA"/>
    <property type="match status" value="1"/>
</dbReference>
<dbReference type="Gene3D" id="3.40.50.720">
    <property type="entry name" value="NAD(P)-binding Rossmann-like Domain"/>
    <property type="match status" value="1"/>
</dbReference>
<dbReference type="RefSeq" id="WP_038262777.1">
    <property type="nucleotide sequence ID" value="NZ_FSRH01000007.1"/>
</dbReference>
<dbReference type="eggNOG" id="COG0569">
    <property type="taxonomic scope" value="Bacteria"/>
</dbReference>
<dbReference type="Pfam" id="PF02254">
    <property type="entry name" value="TrkA_N"/>
    <property type="match status" value="1"/>
</dbReference>
<evidence type="ECO:0000259" key="3">
    <source>
        <dbReference type="PROSITE" id="PS51201"/>
    </source>
</evidence>
<dbReference type="InterPro" id="IPR003148">
    <property type="entry name" value="RCK_N"/>
</dbReference>
<comment type="caution">
    <text evidence="5">The sequence shown here is derived from an EMBL/GenBank/DDBJ whole genome shotgun (WGS) entry which is preliminary data.</text>
</comment>
<reference evidence="5 6" key="1">
    <citation type="submission" date="2014-03" db="EMBL/GenBank/DDBJ databases">
        <title>Genome sequence of Clostridium litorale W6, DSM 5388.</title>
        <authorList>
            <person name="Poehlein A."/>
            <person name="Jagirdar A."/>
            <person name="Khonsari B."/>
            <person name="Chibani C.M."/>
            <person name="Gutierrez Gutierrez D.A."/>
            <person name="Davydova E."/>
            <person name="Alghaithi H.S."/>
            <person name="Nair K.P."/>
            <person name="Dhamotharan K."/>
            <person name="Chandran L."/>
            <person name="G W."/>
            <person name="Daniel R."/>
        </authorList>
    </citation>
    <scope>NUCLEOTIDE SEQUENCE [LARGE SCALE GENOMIC DNA]</scope>
    <source>
        <strain evidence="5 6">W6</strain>
    </source>
</reference>
<dbReference type="InterPro" id="IPR036721">
    <property type="entry name" value="RCK_C_sf"/>
</dbReference>
<evidence type="ECO:0000313" key="6">
    <source>
        <dbReference type="Proteomes" id="UP000027946"/>
    </source>
</evidence>
<keyword evidence="2" id="KW-0406">Ion transport</keyword>
<accession>A0A069RGL9</accession>
<dbReference type="Gene3D" id="3.30.70.1450">
    <property type="entry name" value="Regulator of K+ conductance, C-terminal domain"/>
    <property type="match status" value="1"/>
</dbReference>
<evidence type="ECO:0000256" key="1">
    <source>
        <dbReference type="ARBA" id="ARBA00022448"/>
    </source>
</evidence>
<keyword evidence="1" id="KW-0813">Transport</keyword>
<dbReference type="PANTHER" id="PTHR43833">
    <property type="entry name" value="POTASSIUM CHANNEL PROTEIN 2-RELATED-RELATED"/>
    <property type="match status" value="1"/>
</dbReference>
<evidence type="ECO:0000256" key="2">
    <source>
        <dbReference type="ARBA" id="ARBA00023065"/>
    </source>
</evidence>
<keyword evidence="6" id="KW-1185">Reference proteome</keyword>
<sequence>MYIIIAGGGVVGRSIASMLSNEHSVVVIDKDFSICEKIYSTYGVISVHGDATKIGTLIDAGIQKCDIAISVMREDSSNLVFALLSKNFGISSIFVRMHNPEYENAYKIAGASNIASSVGMMVEKFVMDIRQPEIRRVASLSGGKAEISILTVPLGAKCSGSTISEIASSESFPDDCIIAGIFDSDEDKLIIPRGNRRIFSSNQVFLVAPSESIIKAAKFFKKK</sequence>
<dbReference type="InterPro" id="IPR006037">
    <property type="entry name" value="RCK_C"/>
</dbReference>